<evidence type="ECO:0000256" key="1">
    <source>
        <dbReference type="ARBA" id="ARBA00022630"/>
    </source>
</evidence>
<proteinExistence type="predicted"/>
<name>A0A5C3PKK2_9APHY</name>
<dbReference type="Pfam" id="PF01494">
    <property type="entry name" value="FAD_binding_3"/>
    <property type="match status" value="1"/>
</dbReference>
<dbReference type="GO" id="GO:0016491">
    <property type="term" value="F:oxidoreductase activity"/>
    <property type="evidence" value="ECO:0007669"/>
    <property type="project" value="UniProtKB-KW"/>
</dbReference>
<keyword evidence="2" id="KW-0274">FAD</keyword>
<dbReference type="InterPro" id="IPR002938">
    <property type="entry name" value="FAD-bd"/>
</dbReference>
<keyword evidence="1" id="KW-0285">Flavoprotein</keyword>
<dbReference type="STRING" id="1314778.A0A5C3PKK2"/>
<accession>A0A5C3PKK2</accession>
<sequence>MTEPKFRIAICGGGIAGLALAIALNQYTPPESPLQVDIYEGDPELRTVGAGITVWPRTWGVMRHLGVRDDLLRVTVKTPSQTPGSQADDLSPAFVARKADQLEEGHTFARVDAPAGSTTMHRRDMMDVFLSHIPSSYTVHTSKRLLRYVQAAPDSTAATAHNPIILHFSDGTNAEADVLVGADGIHSAVRMLMYEDAHAREYVPSIPGDLLARENCVRCAAASPRWTGVHSYRCLIPTKKLYALNPEHATASIGAVLCYSGKSNHIITYQISSGKFLNFVAICREPDGEGALYLGKWVSDVSRDEVVSKFVGWEPEVEQMLECVDNPSRWAIHALDNLPFAVSSAGNVVLLGDAMHAMSPNFGAGGGQAIEDAYILGRLLASPHVSLADIPAVLRIYERVRLPFANDVSRRSREVGLMYEFNAPGYYDGSPTTEEHVRAQLDILGEAIGEMWQWQWTESVDSLWALAEKELGTLLSESQRRGGELHVN</sequence>
<dbReference type="PANTHER" id="PTHR46720:SF3">
    <property type="entry name" value="FAD-BINDING DOMAIN-CONTAINING PROTEIN-RELATED"/>
    <property type="match status" value="1"/>
</dbReference>
<organism evidence="5 6">
    <name type="scientific">Polyporus arcularius HHB13444</name>
    <dbReference type="NCBI Taxonomy" id="1314778"/>
    <lineage>
        <taxon>Eukaryota</taxon>
        <taxon>Fungi</taxon>
        <taxon>Dikarya</taxon>
        <taxon>Basidiomycota</taxon>
        <taxon>Agaricomycotina</taxon>
        <taxon>Agaricomycetes</taxon>
        <taxon>Polyporales</taxon>
        <taxon>Polyporaceae</taxon>
        <taxon>Polyporus</taxon>
    </lineage>
</organism>
<keyword evidence="6" id="KW-1185">Reference proteome</keyword>
<dbReference type="SUPFAM" id="SSF51905">
    <property type="entry name" value="FAD/NAD(P)-binding domain"/>
    <property type="match status" value="1"/>
</dbReference>
<evidence type="ECO:0000313" key="6">
    <source>
        <dbReference type="Proteomes" id="UP000308197"/>
    </source>
</evidence>
<feature type="domain" description="FAD-binding" evidence="4">
    <location>
        <begin position="345"/>
        <end position="411"/>
    </location>
</feature>
<keyword evidence="3" id="KW-0560">Oxidoreductase</keyword>
<evidence type="ECO:0000313" key="5">
    <source>
        <dbReference type="EMBL" id="TFK88848.1"/>
    </source>
</evidence>
<dbReference type="PANTHER" id="PTHR46720">
    <property type="entry name" value="HYDROXYLASE, PUTATIVE (AFU_ORTHOLOGUE AFUA_3G01460)-RELATED"/>
    <property type="match status" value="1"/>
</dbReference>
<dbReference type="InParanoid" id="A0A5C3PKK2"/>
<dbReference type="PRINTS" id="PR00420">
    <property type="entry name" value="RNGMNOXGNASE"/>
</dbReference>
<dbReference type="AlphaFoldDB" id="A0A5C3PKK2"/>
<dbReference type="InterPro" id="IPR051104">
    <property type="entry name" value="FAD_monoxygenase"/>
</dbReference>
<dbReference type="Proteomes" id="UP000308197">
    <property type="component" value="Unassembled WGS sequence"/>
</dbReference>
<dbReference type="GO" id="GO:0071949">
    <property type="term" value="F:FAD binding"/>
    <property type="evidence" value="ECO:0007669"/>
    <property type="project" value="InterPro"/>
</dbReference>
<evidence type="ECO:0000256" key="2">
    <source>
        <dbReference type="ARBA" id="ARBA00022827"/>
    </source>
</evidence>
<evidence type="ECO:0000259" key="4">
    <source>
        <dbReference type="Pfam" id="PF01494"/>
    </source>
</evidence>
<protein>
    <submittedName>
        <fullName evidence="5">FAD/NAD-P-binding domain-containing protein</fullName>
    </submittedName>
</protein>
<dbReference type="InterPro" id="IPR036188">
    <property type="entry name" value="FAD/NAD-bd_sf"/>
</dbReference>
<gene>
    <name evidence="5" type="ORF">K466DRAFT_585201</name>
</gene>
<evidence type="ECO:0000256" key="3">
    <source>
        <dbReference type="ARBA" id="ARBA00023002"/>
    </source>
</evidence>
<dbReference type="SUPFAM" id="SSF54373">
    <property type="entry name" value="FAD-linked reductases, C-terminal domain"/>
    <property type="match status" value="1"/>
</dbReference>
<dbReference type="Gene3D" id="3.50.50.60">
    <property type="entry name" value="FAD/NAD(P)-binding domain"/>
    <property type="match status" value="1"/>
</dbReference>
<dbReference type="GO" id="GO:0044550">
    <property type="term" value="P:secondary metabolite biosynthetic process"/>
    <property type="evidence" value="ECO:0007669"/>
    <property type="project" value="TreeGrafter"/>
</dbReference>
<dbReference type="EMBL" id="ML211097">
    <property type="protein sequence ID" value="TFK88848.1"/>
    <property type="molecule type" value="Genomic_DNA"/>
</dbReference>
<reference evidence="5 6" key="1">
    <citation type="journal article" date="2019" name="Nat. Ecol. Evol.">
        <title>Megaphylogeny resolves global patterns of mushroom evolution.</title>
        <authorList>
            <person name="Varga T."/>
            <person name="Krizsan K."/>
            <person name="Foldi C."/>
            <person name="Dima B."/>
            <person name="Sanchez-Garcia M."/>
            <person name="Sanchez-Ramirez S."/>
            <person name="Szollosi G.J."/>
            <person name="Szarkandi J.G."/>
            <person name="Papp V."/>
            <person name="Albert L."/>
            <person name="Andreopoulos W."/>
            <person name="Angelini C."/>
            <person name="Antonin V."/>
            <person name="Barry K.W."/>
            <person name="Bougher N.L."/>
            <person name="Buchanan P."/>
            <person name="Buyck B."/>
            <person name="Bense V."/>
            <person name="Catcheside P."/>
            <person name="Chovatia M."/>
            <person name="Cooper J."/>
            <person name="Damon W."/>
            <person name="Desjardin D."/>
            <person name="Finy P."/>
            <person name="Geml J."/>
            <person name="Haridas S."/>
            <person name="Hughes K."/>
            <person name="Justo A."/>
            <person name="Karasinski D."/>
            <person name="Kautmanova I."/>
            <person name="Kiss B."/>
            <person name="Kocsube S."/>
            <person name="Kotiranta H."/>
            <person name="LaButti K.M."/>
            <person name="Lechner B.E."/>
            <person name="Liimatainen K."/>
            <person name="Lipzen A."/>
            <person name="Lukacs Z."/>
            <person name="Mihaltcheva S."/>
            <person name="Morgado L.N."/>
            <person name="Niskanen T."/>
            <person name="Noordeloos M.E."/>
            <person name="Ohm R.A."/>
            <person name="Ortiz-Santana B."/>
            <person name="Ovrebo C."/>
            <person name="Racz N."/>
            <person name="Riley R."/>
            <person name="Savchenko A."/>
            <person name="Shiryaev A."/>
            <person name="Soop K."/>
            <person name="Spirin V."/>
            <person name="Szebenyi C."/>
            <person name="Tomsovsky M."/>
            <person name="Tulloss R.E."/>
            <person name="Uehling J."/>
            <person name="Grigoriev I.V."/>
            <person name="Vagvolgyi C."/>
            <person name="Papp T."/>
            <person name="Martin F.M."/>
            <person name="Miettinen O."/>
            <person name="Hibbett D.S."/>
            <person name="Nagy L.G."/>
        </authorList>
    </citation>
    <scope>NUCLEOTIDE SEQUENCE [LARGE SCALE GENOMIC DNA]</scope>
    <source>
        <strain evidence="5 6">HHB13444</strain>
    </source>
</reference>